<dbReference type="PANTHER" id="PTHR32089:SF112">
    <property type="entry name" value="LYSOZYME-LIKE PROTEIN-RELATED"/>
    <property type="match status" value="1"/>
</dbReference>
<feature type="transmembrane region" description="Helical" evidence="6">
    <location>
        <begin position="49"/>
        <end position="71"/>
    </location>
</feature>
<feature type="compositionally biased region" description="Polar residues" evidence="5">
    <location>
        <begin position="281"/>
        <end position="290"/>
    </location>
</feature>
<dbReference type="Proteomes" id="UP001481413">
    <property type="component" value="Unassembled WGS sequence"/>
</dbReference>
<proteinExistence type="predicted"/>
<name>A0ABQ0A3A4_9GAMM</name>
<dbReference type="SUPFAM" id="SSF58104">
    <property type="entry name" value="Methyl-accepting chemotaxis protein (MCP) signaling domain"/>
    <property type="match status" value="1"/>
</dbReference>
<feature type="transmembrane region" description="Helical" evidence="6">
    <location>
        <begin position="157"/>
        <end position="177"/>
    </location>
</feature>
<keyword evidence="6" id="KW-0812">Transmembrane</keyword>
<dbReference type="CDD" id="cd11386">
    <property type="entry name" value="MCP_signal"/>
    <property type="match status" value="1"/>
</dbReference>
<evidence type="ECO:0000256" key="5">
    <source>
        <dbReference type="SAM" id="MobiDB-lite"/>
    </source>
</evidence>
<evidence type="ECO:0000259" key="7">
    <source>
        <dbReference type="PROSITE" id="PS50111"/>
    </source>
</evidence>
<keyword evidence="6" id="KW-1133">Transmembrane helix</keyword>
<keyword evidence="9" id="KW-1185">Reference proteome</keyword>
<evidence type="ECO:0000256" key="4">
    <source>
        <dbReference type="SAM" id="Coils"/>
    </source>
</evidence>
<feature type="transmembrane region" description="Helical" evidence="6">
    <location>
        <begin position="21"/>
        <end position="43"/>
    </location>
</feature>
<organism evidence="8 9">
    <name type="scientific">Thalassolituus maritimus</name>
    <dbReference type="NCBI Taxonomy" id="484498"/>
    <lineage>
        <taxon>Bacteria</taxon>
        <taxon>Pseudomonadati</taxon>
        <taxon>Pseudomonadota</taxon>
        <taxon>Gammaproteobacteria</taxon>
        <taxon>Oceanospirillales</taxon>
        <taxon>Oceanospirillaceae</taxon>
        <taxon>Thalassolituus</taxon>
    </lineage>
</organism>
<dbReference type="Gene3D" id="1.10.287.950">
    <property type="entry name" value="Methyl-accepting chemotaxis protein"/>
    <property type="match status" value="1"/>
</dbReference>
<comment type="subcellular location">
    <subcellularLocation>
        <location evidence="1">Membrane</location>
    </subcellularLocation>
</comment>
<evidence type="ECO:0000313" key="8">
    <source>
        <dbReference type="EMBL" id="GAA6146882.1"/>
    </source>
</evidence>
<evidence type="ECO:0000256" key="1">
    <source>
        <dbReference type="ARBA" id="ARBA00004370"/>
    </source>
</evidence>
<dbReference type="EMBL" id="BAABWH010000012">
    <property type="protein sequence ID" value="GAA6146882.1"/>
    <property type="molecule type" value="Genomic_DNA"/>
</dbReference>
<dbReference type="PANTHER" id="PTHR32089">
    <property type="entry name" value="METHYL-ACCEPTING CHEMOTAXIS PROTEIN MCPB"/>
    <property type="match status" value="1"/>
</dbReference>
<dbReference type="InterPro" id="IPR004089">
    <property type="entry name" value="MCPsignal_dom"/>
</dbReference>
<evidence type="ECO:0000256" key="2">
    <source>
        <dbReference type="ARBA" id="ARBA00023224"/>
    </source>
</evidence>
<accession>A0ABQ0A3A4</accession>
<feature type="domain" description="Methyl-accepting transducer" evidence="7">
    <location>
        <begin position="212"/>
        <end position="448"/>
    </location>
</feature>
<sequence length="490" mass="52543">MLRHLDTCIAKPIPTNPEELLKVRVLVGLSLCGIVAMLVLLISQAALGVIGFTNAHHAFLFCSCACLLLIRFTQATQLANYALLVGIPVYFTYGSYQTGGLTSFMIPGLLVYPLSCAFLAGRRFAGYWVAFGLLALVFLGVADPAQSVPMTDHASDVLHMIGMMLGACAIGALAMIYEVSKQIGFQKLEYQRGEAENLSDRISELLMSVNQSIAVISSEISAIARRSEETSGEMQEQVASASELRTGMEELSTQTESNAEDAQRLSKEAEASGELAKESADTTSASNSAMAQVADQVNEALNQIEDLSRRSDEISSIVSVIQAVAEQTNLLALNAAIEAARAGEQGRGFAVVADEVRQLAERTHKSSGEISDKVSGILRVTEQAKAIIQEVSERTVHGRESAEESHKAVTVLSGTANNIADYLSTLADSSQKQNVLNASMAKRFEAIHTAIGRANDSTADVSDTIQRLEHEIENLSQLASSFGSEEAELF</sequence>
<feature type="transmembrane region" description="Helical" evidence="6">
    <location>
        <begin position="78"/>
        <end position="96"/>
    </location>
</feature>
<evidence type="ECO:0000256" key="6">
    <source>
        <dbReference type="SAM" id="Phobius"/>
    </source>
</evidence>
<reference evidence="8 9" key="1">
    <citation type="submission" date="2024-04" db="EMBL/GenBank/DDBJ databases">
        <title>Draft genome sequence of Thalassolituus maritimus NBRC 116585.</title>
        <authorList>
            <person name="Miyakawa T."/>
            <person name="Kusuya Y."/>
            <person name="Miura T."/>
        </authorList>
    </citation>
    <scope>NUCLEOTIDE SEQUENCE [LARGE SCALE GENOMIC DNA]</scope>
    <source>
        <strain evidence="8 9">5NW40-0001</strain>
    </source>
</reference>
<evidence type="ECO:0000256" key="3">
    <source>
        <dbReference type="PROSITE-ProRule" id="PRU00284"/>
    </source>
</evidence>
<protein>
    <recommendedName>
        <fullName evidence="7">Methyl-accepting transducer domain-containing protein</fullName>
    </recommendedName>
</protein>
<feature type="coiled-coil region" evidence="4">
    <location>
        <begin position="458"/>
        <end position="485"/>
    </location>
</feature>
<comment type="caution">
    <text evidence="8">The sequence shown here is derived from an EMBL/GenBank/DDBJ whole genome shotgun (WGS) entry which is preliminary data.</text>
</comment>
<keyword evidence="6" id="KW-0472">Membrane</keyword>
<feature type="compositionally biased region" description="Basic and acidic residues" evidence="5">
    <location>
        <begin position="261"/>
        <end position="280"/>
    </location>
</feature>
<evidence type="ECO:0000313" key="9">
    <source>
        <dbReference type="Proteomes" id="UP001481413"/>
    </source>
</evidence>
<keyword evidence="2 3" id="KW-0807">Transducer</keyword>
<dbReference type="SMART" id="SM00283">
    <property type="entry name" value="MA"/>
    <property type="match status" value="1"/>
</dbReference>
<dbReference type="Pfam" id="PF00015">
    <property type="entry name" value="MCPsignal"/>
    <property type="match status" value="1"/>
</dbReference>
<gene>
    <name evidence="8" type="ORF">NBRC116585_30020</name>
</gene>
<dbReference type="PROSITE" id="PS50111">
    <property type="entry name" value="CHEMOTAXIS_TRANSDUC_2"/>
    <property type="match status" value="1"/>
</dbReference>
<dbReference type="RefSeq" id="WP_353296092.1">
    <property type="nucleotide sequence ID" value="NZ_BAABWH010000012.1"/>
</dbReference>
<keyword evidence="4" id="KW-0175">Coiled coil</keyword>
<feature type="region of interest" description="Disordered" evidence="5">
    <location>
        <begin position="226"/>
        <end position="290"/>
    </location>
</feature>
<feature type="transmembrane region" description="Helical" evidence="6">
    <location>
        <begin position="127"/>
        <end position="145"/>
    </location>
</feature>
<feature type="transmembrane region" description="Helical" evidence="6">
    <location>
        <begin position="102"/>
        <end position="120"/>
    </location>
</feature>